<keyword evidence="10" id="KW-1133">Transmembrane helix</keyword>
<keyword evidence="10" id="KW-0812">Transmembrane</keyword>
<evidence type="ECO:0000256" key="7">
    <source>
        <dbReference type="ARBA" id="ARBA00022840"/>
    </source>
</evidence>
<keyword evidence="8" id="KW-0829">Tyrosine-protein kinase</keyword>
<evidence type="ECO:0000256" key="10">
    <source>
        <dbReference type="SAM" id="Phobius"/>
    </source>
</evidence>
<accession>A0A4R6WE41</accession>
<evidence type="ECO:0000259" key="12">
    <source>
        <dbReference type="Pfam" id="PF13807"/>
    </source>
</evidence>
<dbReference type="PANTHER" id="PTHR32309">
    <property type="entry name" value="TYROSINE-PROTEIN KINASE"/>
    <property type="match status" value="1"/>
</dbReference>
<keyword evidence="5" id="KW-0547">Nucleotide-binding</keyword>
<feature type="transmembrane region" description="Helical" evidence="10">
    <location>
        <begin position="498"/>
        <end position="519"/>
    </location>
</feature>
<dbReference type="SUPFAM" id="SSF52540">
    <property type="entry name" value="P-loop containing nucleoside triphosphate hydrolases"/>
    <property type="match status" value="1"/>
</dbReference>
<evidence type="ECO:0000259" key="11">
    <source>
        <dbReference type="Pfam" id="PF13614"/>
    </source>
</evidence>
<dbReference type="InterPro" id="IPR027417">
    <property type="entry name" value="P-loop_NTPase"/>
</dbReference>
<proteinExistence type="inferred from homology"/>
<keyword evidence="14" id="KW-1185">Reference proteome</keyword>
<evidence type="ECO:0000256" key="5">
    <source>
        <dbReference type="ARBA" id="ARBA00022741"/>
    </source>
</evidence>
<evidence type="ECO:0000256" key="4">
    <source>
        <dbReference type="ARBA" id="ARBA00022679"/>
    </source>
</evidence>
<gene>
    <name evidence="13" type="ORF">CLV99_1979</name>
</gene>
<dbReference type="Pfam" id="PF13614">
    <property type="entry name" value="AAA_31"/>
    <property type="match status" value="1"/>
</dbReference>
<evidence type="ECO:0000256" key="9">
    <source>
        <dbReference type="ARBA" id="ARBA00051245"/>
    </source>
</evidence>
<keyword evidence="10" id="KW-0472">Membrane</keyword>
<keyword evidence="4" id="KW-0808">Transferase</keyword>
<feature type="domain" description="Tyrosine-protein kinase G-rich" evidence="12">
    <location>
        <begin position="439"/>
        <end position="515"/>
    </location>
</feature>
<evidence type="ECO:0000256" key="2">
    <source>
        <dbReference type="ARBA" id="ARBA00008883"/>
    </source>
</evidence>
<evidence type="ECO:0000256" key="6">
    <source>
        <dbReference type="ARBA" id="ARBA00022777"/>
    </source>
</evidence>
<organism evidence="13 14">
    <name type="scientific">Sphingobacterium yanglingense</name>
    <dbReference type="NCBI Taxonomy" id="1437280"/>
    <lineage>
        <taxon>Bacteria</taxon>
        <taxon>Pseudomonadati</taxon>
        <taxon>Bacteroidota</taxon>
        <taxon>Sphingobacteriia</taxon>
        <taxon>Sphingobacteriales</taxon>
        <taxon>Sphingobacteriaceae</taxon>
        <taxon>Sphingobacterium</taxon>
    </lineage>
</organism>
<dbReference type="OrthoDB" id="9794577at2"/>
<evidence type="ECO:0000256" key="8">
    <source>
        <dbReference type="ARBA" id="ARBA00023137"/>
    </source>
</evidence>
<dbReference type="GO" id="GO:0042802">
    <property type="term" value="F:identical protein binding"/>
    <property type="evidence" value="ECO:0007669"/>
    <property type="project" value="UniProtKB-ARBA"/>
</dbReference>
<comment type="caution">
    <text evidence="13">The sequence shown here is derived from an EMBL/GenBank/DDBJ whole genome shotgun (WGS) entry which is preliminary data.</text>
</comment>
<dbReference type="InterPro" id="IPR025669">
    <property type="entry name" value="AAA_dom"/>
</dbReference>
<dbReference type="GO" id="GO:0005886">
    <property type="term" value="C:plasma membrane"/>
    <property type="evidence" value="ECO:0007669"/>
    <property type="project" value="TreeGrafter"/>
</dbReference>
<evidence type="ECO:0000256" key="1">
    <source>
        <dbReference type="ARBA" id="ARBA00007316"/>
    </source>
</evidence>
<dbReference type="CDD" id="cd05387">
    <property type="entry name" value="BY-kinase"/>
    <property type="match status" value="1"/>
</dbReference>
<dbReference type="EC" id="2.7.10.2" evidence="3"/>
<protein>
    <recommendedName>
        <fullName evidence="3">non-specific protein-tyrosine kinase</fullName>
        <ecNumber evidence="3">2.7.10.2</ecNumber>
    </recommendedName>
</protein>
<dbReference type="EMBL" id="SNYV01000013">
    <property type="protein sequence ID" value="TDQ78003.1"/>
    <property type="molecule type" value="Genomic_DNA"/>
</dbReference>
<dbReference type="Gene3D" id="3.40.50.300">
    <property type="entry name" value="P-loop containing nucleotide triphosphate hydrolases"/>
    <property type="match status" value="1"/>
</dbReference>
<dbReference type="Pfam" id="PF13807">
    <property type="entry name" value="GNVR"/>
    <property type="match status" value="1"/>
</dbReference>
<dbReference type="NCBIfam" id="TIGR01007">
    <property type="entry name" value="eps_fam"/>
    <property type="match status" value="1"/>
</dbReference>
<dbReference type="PANTHER" id="PTHR32309:SF13">
    <property type="entry name" value="FERRIC ENTEROBACTIN TRANSPORT PROTEIN FEPE"/>
    <property type="match status" value="1"/>
</dbReference>
<keyword evidence="7" id="KW-0067">ATP-binding</keyword>
<sequence>MVKNKDTEGVVQEQRDPSLNVLDVLKYLLSYWPWFLASILLFGGYYLYDYSKTPFMYGQAQTVLIKTPANTPATARFTRASAGYNSVSVASETLQLRSKELMRQAVEHLGADISYSHKVGLRVYELYDKSPIKVKILKGLPQDTWSLLITPISKDSVEIGGWKDNTDRAPVRLAIGQAFRTPLGEIQLDSTSHYLPGSFGKSIRVEKFAREYMVNFFLSNLKIKQMEDDAFLLQMHLEDRSARRAGDILTELITVYNRTALEDLNQTAVNTADFIKNRLQIIEEELYEVETDIEKLKVNNQGVDVGTAGQLYVAEGRAFQTQRTQIETDKRLVEMMRDYLTADGKSKELIPNNTGLVDANVEGQIVEYNKALLRRNRLEEGSSMANPVVQELDQGLDAMHTNILRAINNTLSGLQVKINNVQREENQVKGQVMQIPGKQRMILEVERKQKVKEDLYLFLLNKREENALNQAMTEDNIRIVDPAYGSEAPMYPSRLRKVGMGLAVGTVLPAVVLLLMLMLDTGVRSRQDIQKVVTAPFLGELPMEKKYDDKGIAVSKTGRDPLTEAFRILRTNINFMAINGAPPQVITFSSFTIGAGKTFNVMNLSATVSYLKKRVVMVDLDLRKGTLTRRMGIKFRKGVTHYLSDSSVKIDDVLYKSDLSEGVDCVPIGVLAPNPVELLLSQRLDELIGELKLRYDYIIVDGVPVAIVADGSIISRISDLTLFVIRAGKMDRRQLPELEKLYQSNKLARLGVVLNGVKLGSGAYGYGRYGYGNYGYSYGNEKKSIWKKIFG</sequence>
<comment type="similarity">
    <text evidence="2">Belongs to the etk/wzc family.</text>
</comment>
<dbReference type="InterPro" id="IPR005702">
    <property type="entry name" value="Wzc-like_C"/>
</dbReference>
<feature type="transmembrane region" description="Helical" evidence="10">
    <location>
        <begin position="31"/>
        <end position="48"/>
    </location>
</feature>
<dbReference type="InterPro" id="IPR050445">
    <property type="entry name" value="Bact_polysacc_biosynth/exp"/>
</dbReference>
<keyword evidence="6" id="KW-0418">Kinase</keyword>
<name>A0A4R6WE41_9SPHI</name>
<dbReference type="GO" id="GO:0005524">
    <property type="term" value="F:ATP binding"/>
    <property type="evidence" value="ECO:0007669"/>
    <property type="project" value="UniProtKB-KW"/>
</dbReference>
<dbReference type="InterPro" id="IPR032807">
    <property type="entry name" value="GNVR"/>
</dbReference>
<dbReference type="RefSeq" id="WP_133584266.1">
    <property type="nucleotide sequence ID" value="NZ_SNYV01000013.1"/>
</dbReference>
<dbReference type="Proteomes" id="UP000295292">
    <property type="component" value="Unassembled WGS sequence"/>
</dbReference>
<feature type="domain" description="AAA" evidence="11">
    <location>
        <begin position="584"/>
        <end position="705"/>
    </location>
</feature>
<evidence type="ECO:0000313" key="13">
    <source>
        <dbReference type="EMBL" id="TDQ78003.1"/>
    </source>
</evidence>
<dbReference type="AlphaFoldDB" id="A0A4R6WE41"/>
<reference evidence="13 14" key="1">
    <citation type="submission" date="2019-03" db="EMBL/GenBank/DDBJ databases">
        <title>Genomic Encyclopedia of Archaeal and Bacterial Type Strains, Phase II (KMG-II): from individual species to whole genera.</title>
        <authorList>
            <person name="Goeker M."/>
        </authorList>
    </citation>
    <scope>NUCLEOTIDE SEQUENCE [LARGE SCALE GENOMIC DNA]</scope>
    <source>
        <strain evidence="13 14">DSM 28353</strain>
    </source>
</reference>
<comment type="catalytic activity">
    <reaction evidence="9">
        <text>L-tyrosyl-[protein] + ATP = O-phospho-L-tyrosyl-[protein] + ADP + H(+)</text>
        <dbReference type="Rhea" id="RHEA:10596"/>
        <dbReference type="Rhea" id="RHEA-COMP:10136"/>
        <dbReference type="Rhea" id="RHEA-COMP:20101"/>
        <dbReference type="ChEBI" id="CHEBI:15378"/>
        <dbReference type="ChEBI" id="CHEBI:30616"/>
        <dbReference type="ChEBI" id="CHEBI:46858"/>
        <dbReference type="ChEBI" id="CHEBI:61978"/>
        <dbReference type="ChEBI" id="CHEBI:456216"/>
        <dbReference type="EC" id="2.7.10.2"/>
    </reaction>
</comment>
<evidence type="ECO:0000313" key="14">
    <source>
        <dbReference type="Proteomes" id="UP000295292"/>
    </source>
</evidence>
<comment type="similarity">
    <text evidence="1">Belongs to the CpsD/CapB family.</text>
</comment>
<dbReference type="GO" id="GO:0004715">
    <property type="term" value="F:non-membrane spanning protein tyrosine kinase activity"/>
    <property type="evidence" value="ECO:0007669"/>
    <property type="project" value="UniProtKB-EC"/>
</dbReference>
<dbReference type="FunFam" id="3.40.50.300:FF:000527">
    <property type="entry name" value="Tyrosine-protein kinase etk"/>
    <property type="match status" value="1"/>
</dbReference>
<evidence type="ECO:0000256" key="3">
    <source>
        <dbReference type="ARBA" id="ARBA00011903"/>
    </source>
</evidence>